<comment type="caution">
    <text evidence="4">The sequence shown here is derived from an EMBL/GenBank/DDBJ whole genome shotgun (WGS) entry which is preliminary data.</text>
</comment>
<keyword evidence="1" id="KW-0677">Repeat</keyword>
<dbReference type="RefSeq" id="WP_006283247.1">
    <property type="nucleotide sequence ID" value="NZ_BPTR01000001.1"/>
</dbReference>
<evidence type="ECO:0000313" key="4">
    <source>
        <dbReference type="EMBL" id="GJG27065.1"/>
    </source>
</evidence>
<evidence type="ECO:0000256" key="1">
    <source>
        <dbReference type="ARBA" id="ARBA00022737"/>
    </source>
</evidence>
<evidence type="ECO:0000256" key="3">
    <source>
        <dbReference type="SAM" id="SignalP"/>
    </source>
</evidence>
<dbReference type="PANTHER" id="PTHR44858">
    <property type="entry name" value="TETRATRICOPEPTIDE REPEAT PROTEIN 6"/>
    <property type="match status" value="1"/>
</dbReference>
<sequence length="243" mass="28204">MKKFLLLYLLSVVGGMKGMAQMSSFNQRIQNQTVQPYRNPLRDSLAAATEALAYHPDSIDLRLKKSSWNIQLEQWEYAKDDLDKVLYIDPTNIAGLFYRAFVNDKMMRYNFARLDYQNLLTLVPGNFEAQLGLALLNQKDKHYTEAYDQINMLIEANPDSAVAFAARAGMEKERNMLETAAYDYQRAYELDTMNIDYLTNLLDLNLLLRRKKESRECLEALMYKGVRPSALKEFGIRLKKIKK</sequence>
<keyword evidence="3" id="KW-0732">Signal</keyword>
<dbReference type="SMART" id="SM00028">
    <property type="entry name" value="TPR"/>
    <property type="match status" value="4"/>
</dbReference>
<reference evidence="4" key="1">
    <citation type="submission" date="2021-08" db="EMBL/GenBank/DDBJ databases">
        <title>Prevotella lacticifex sp. nov., isolated from rumen of cow.</title>
        <authorList>
            <person name="Shinkai T."/>
            <person name="Ikeyama N."/>
            <person name="Kumagai M."/>
            <person name="Ohmori H."/>
            <person name="Sakamoto M."/>
            <person name="Ohkuma M."/>
            <person name="Mitsumori M."/>
        </authorList>
    </citation>
    <scope>NUCLEOTIDE SEQUENCE</scope>
    <source>
        <strain evidence="4">DSM 11371</strain>
    </source>
</reference>
<evidence type="ECO:0008006" key="6">
    <source>
        <dbReference type="Google" id="ProtNLM"/>
    </source>
</evidence>
<dbReference type="InterPro" id="IPR019734">
    <property type="entry name" value="TPR_rpt"/>
</dbReference>
<feature type="signal peptide" evidence="3">
    <location>
        <begin position="1"/>
        <end position="20"/>
    </location>
</feature>
<gene>
    <name evidence="4" type="ORF">PRRU23_07650</name>
</gene>
<dbReference type="Proteomes" id="UP000887043">
    <property type="component" value="Unassembled WGS sequence"/>
</dbReference>
<organism evidence="4 5">
    <name type="scientific">Segatella bryantii</name>
    <name type="common">Prevotella bryantii</name>
    <dbReference type="NCBI Taxonomy" id="77095"/>
    <lineage>
        <taxon>Bacteria</taxon>
        <taxon>Pseudomonadati</taxon>
        <taxon>Bacteroidota</taxon>
        <taxon>Bacteroidia</taxon>
        <taxon>Bacteroidales</taxon>
        <taxon>Prevotellaceae</taxon>
        <taxon>Segatella</taxon>
    </lineage>
</organism>
<evidence type="ECO:0000313" key="5">
    <source>
        <dbReference type="Proteomes" id="UP000887043"/>
    </source>
</evidence>
<dbReference type="PANTHER" id="PTHR44858:SF1">
    <property type="entry name" value="UDP-N-ACETYLGLUCOSAMINE--PEPTIDE N-ACETYLGLUCOSAMINYLTRANSFERASE SPINDLY-RELATED"/>
    <property type="match status" value="1"/>
</dbReference>
<dbReference type="InterPro" id="IPR011990">
    <property type="entry name" value="TPR-like_helical_dom_sf"/>
</dbReference>
<keyword evidence="2" id="KW-0802">TPR repeat</keyword>
<accession>A0AA37HUS9</accession>
<feature type="chain" id="PRO_5041413960" description="Tetratricopeptide repeat protein" evidence="3">
    <location>
        <begin position="21"/>
        <end position="243"/>
    </location>
</feature>
<dbReference type="AlphaFoldDB" id="A0AA37HUS9"/>
<dbReference type="InterPro" id="IPR050498">
    <property type="entry name" value="Ycf3"/>
</dbReference>
<dbReference type="SUPFAM" id="SSF48452">
    <property type="entry name" value="TPR-like"/>
    <property type="match status" value="1"/>
</dbReference>
<proteinExistence type="predicted"/>
<evidence type="ECO:0000256" key="2">
    <source>
        <dbReference type="ARBA" id="ARBA00022803"/>
    </source>
</evidence>
<dbReference type="Gene3D" id="1.25.40.10">
    <property type="entry name" value="Tetratricopeptide repeat domain"/>
    <property type="match status" value="2"/>
</dbReference>
<name>A0AA37HUS9_SEGBR</name>
<dbReference type="EMBL" id="BPTR01000001">
    <property type="protein sequence ID" value="GJG27065.1"/>
    <property type="molecule type" value="Genomic_DNA"/>
</dbReference>
<protein>
    <recommendedName>
        <fullName evidence="6">Tetratricopeptide repeat protein</fullName>
    </recommendedName>
</protein>